<evidence type="ECO:0000313" key="2">
    <source>
        <dbReference type="EnsemblPlants" id="ORUFI04G02960.1"/>
    </source>
</evidence>
<reference evidence="3" key="1">
    <citation type="submission" date="2013-06" db="EMBL/GenBank/DDBJ databases">
        <authorList>
            <person name="Zhao Q."/>
        </authorList>
    </citation>
    <scope>NUCLEOTIDE SEQUENCE</scope>
    <source>
        <strain evidence="3">cv. W1943</strain>
    </source>
</reference>
<dbReference type="Proteomes" id="UP000008022">
    <property type="component" value="Unassembled WGS sequence"/>
</dbReference>
<evidence type="ECO:0000313" key="3">
    <source>
        <dbReference type="Proteomes" id="UP000008022"/>
    </source>
</evidence>
<accession>A0A0E0P592</accession>
<dbReference type="Gramene" id="ORUFI04G02960.1">
    <property type="protein sequence ID" value="ORUFI04G02960.1"/>
    <property type="gene ID" value="ORUFI04G02960"/>
</dbReference>
<feature type="region of interest" description="Disordered" evidence="1">
    <location>
        <begin position="51"/>
        <end position="98"/>
    </location>
</feature>
<name>A0A0E0P592_ORYRU</name>
<organism evidence="2 3">
    <name type="scientific">Oryza rufipogon</name>
    <name type="common">Brownbeard rice</name>
    <name type="synonym">Asian wild rice</name>
    <dbReference type="NCBI Taxonomy" id="4529"/>
    <lineage>
        <taxon>Eukaryota</taxon>
        <taxon>Viridiplantae</taxon>
        <taxon>Streptophyta</taxon>
        <taxon>Embryophyta</taxon>
        <taxon>Tracheophyta</taxon>
        <taxon>Spermatophyta</taxon>
        <taxon>Magnoliopsida</taxon>
        <taxon>Liliopsida</taxon>
        <taxon>Poales</taxon>
        <taxon>Poaceae</taxon>
        <taxon>BOP clade</taxon>
        <taxon>Oryzoideae</taxon>
        <taxon>Oryzeae</taxon>
        <taxon>Oryzinae</taxon>
        <taxon>Oryza</taxon>
    </lineage>
</organism>
<proteinExistence type="predicted"/>
<dbReference type="AlphaFoldDB" id="A0A0E0P592"/>
<evidence type="ECO:0000256" key="1">
    <source>
        <dbReference type="SAM" id="MobiDB-lite"/>
    </source>
</evidence>
<feature type="compositionally biased region" description="Basic and acidic residues" evidence="1">
    <location>
        <begin position="77"/>
        <end position="98"/>
    </location>
</feature>
<keyword evidence="3" id="KW-1185">Reference proteome</keyword>
<dbReference type="EnsemblPlants" id="ORUFI04G02960.1">
    <property type="protein sequence ID" value="ORUFI04G02960.1"/>
    <property type="gene ID" value="ORUFI04G02960"/>
</dbReference>
<protein>
    <submittedName>
        <fullName evidence="2">Uncharacterized protein</fullName>
    </submittedName>
</protein>
<sequence>MPDPLRRRRIYACGAERQPDLLGRKAVEDEGEPPRLVPAHFAFSSAAAPHEVVEPAKPATAAPQPCPHPQRVPQPHRPHDMRGERRKKMEKEGDGWKT</sequence>
<dbReference type="HOGENOM" id="CLU_2337305_0_0_1"/>
<reference evidence="2" key="2">
    <citation type="submission" date="2015-06" db="UniProtKB">
        <authorList>
            <consortium name="EnsemblPlants"/>
        </authorList>
    </citation>
    <scope>IDENTIFICATION</scope>
</reference>